<gene>
    <name evidence="9" type="ORF">EVOR1521_LOCUS19484</name>
</gene>
<dbReference type="Gene3D" id="4.10.110.10">
    <property type="entry name" value="Spasmolytic Protein, domain 1"/>
    <property type="match status" value="1"/>
</dbReference>
<comment type="caution">
    <text evidence="9">The sequence shown here is derived from an EMBL/GenBank/DDBJ whole genome shotgun (WGS) entry which is preliminary data.</text>
</comment>
<keyword evidence="4 7" id="KW-0472">Membrane</keyword>
<protein>
    <recommendedName>
        <fullName evidence="8">P-type domain-containing protein</fullName>
    </recommendedName>
</protein>
<feature type="transmembrane region" description="Helical" evidence="7">
    <location>
        <begin position="457"/>
        <end position="479"/>
    </location>
</feature>
<accession>A0AA36IY14</accession>
<feature type="disulfide bond" evidence="6">
    <location>
        <begin position="162"/>
        <end position="177"/>
    </location>
</feature>
<evidence type="ECO:0000256" key="5">
    <source>
        <dbReference type="ARBA" id="ARBA00023157"/>
    </source>
</evidence>
<dbReference type="Pfam" id="PF00088">
    <property type="entry name" value="Trefoil"/>
    <property type="match status" value="1"/>
</dbReference>
<dbReference type="Pfam" id="PF12698">
    <property type="entry name" value="ABC2_membrane_3"/>
    <property type="match status" value="1"/>
</dbReference>
<dbReference type="AlphaFoldDB" id="A0AA36IY14"/>
<dbReference type="Proteomes" id="UP001178507">
    <property type="component" value="Unassembled WGS sequence"/>
</dbReference>
<sequence length="684" mass="75536">MTERPAKRGPKDRWSRGRSPCSLCAELFLAMAAIALLALARFLTSDLQAREFEAKHHVQQTMPVRLPDCAEFLPDCAVELVSSRPKSPSCVKGLTYGCESDALETGRMGVWTVMGCWGTFRLKGQEGEHVVTCTSGQNGKPVSCPVPDPSCENTPESERVPCGWSSISGRACLRKGCCFEPTRFGPKCFQKGRRLRLGMGSSSPLMSASSLMSLLRSGQGGVRRLDATFAVAGEGKEQFAQWLRASDHPWAPRIRLFDTGEDVEQHLRSDSYPQRSENSSEMLCGAVVFETPPWGPKAEYSLRFNQSLGYDPNLPQLASLFRSKLTTKGLVEPPKGGQPQLFDASGLTWYAQSGFLALQRTVDTFLERCQAPDQDVEPKFGNHWMGEDGRPHLVVPFPSPKWSLDIFATAIPQLLAGFLLISLAYPVNRMITGVVMEREARLREGMRMMGMGSSAFYASWVVTYVLLYLFVVSGVVLLLCRGQILPRSSPSLLFMWLMLFALASMAYGLVITTFFSRAKTAATVGSIFFYTTSFLKYLATSRPWALALSLLPPVAFELGGDLVAGLEGQQVGVVWSNAGVSYHDYSLQESCLMLAADTVLLFLLFLYLDQVMPREVGLQRPWYFPLQISFWVGHKESVEAPPEPTSPERSEVHALVEHDTGEDFCRIGELTDPGENSNNGKSLG</sequence>
<feature type="transmembrane region" description="Helical" evidence="7">
    <location>
        <begin position="491"/>
        <end position="514"/>
    </location>
</feature>
<keyword evidence="10" id="KW-1185">Reference proteome</keyword>
<dbReference type="CDD" id="cd00111">
    <property type="entry name" value="Trefoil"/>
    <property type="match status" value="1"/>
</dbReference>
<dbReference type="EMBL" id="CAUJNA010003001">
    <property type="protein sequence ID" value="CAJ1394929.1"/>
    <property type="molecule type" value="Genomic_DNA"/>
</dbReference>
<feature type="transmembrane region" description="Helical" evidence="7">
    <location>
        <begin position="521"/>
        <end position="539"/>
    </location>
</feature>
<dbReference type="InterPro" id="IPR026082">
    <property type="entry name" value="ABCA"/>
</dbReference>
<feature type="transmembrane region" description="Helical" evidence="7">
    <location>
        <begin position="414"/>
        <end position="436"/>
    </location>
</feature>
<dbReference type="InterPro" id="IPR013525">
    <property type="entry name" value="ABC2_TM"/>
</dbReference>
<dbReference type="SUPFAM" id="SSF57492">
    <property type="entry name" value="Trefoil"/>
    <property type="match status" value="1"/>
</dbReference>
<evidence type="ECO:0000313" key="10">
    <source>
        <dbReference type="Proteomes" id="UP001178507"/>
    </source>
</evidence>
<name>A0AA36IY14_9DINO</name>
<dbReference type="GO" id="GO:0140359">
    <property type="term" value="F:ABC-type transporter activity"/>
    <property type="evidence" value="ECO:0007669"/>
    <property type="project" value="InterPro"/>
</dbReference>
<dbReference type="InterPro" id="IPR044913">
    <property type="entry name" value="P_trefoil_dom_sf"/>
</dbReference>
<evidence type="ECO:0000256" key="1">
    <source>
        <dbReference type="ARBA" id="ARBA00004141"/>
    </source>
</evidence>
<evidence type="ECO:0000313" key="9">
    <source>
        <dbReference type="EMBL" id="CAJ1394929.1"/>
    </source>
</evidence>
<dbReference type="GO" id="GO:0016020">
    <property type="term" value="C:membrane"/>
    <property type="evidence" value="ECO:0007669"/>
    <property type="project" value="UniProtKB-SubCell"/>
</dbReference>
<organism evidence="9 10">
    <name type="scientific">Effrenium voratum</name>
    <dbReference type="NCBI Taxonomy" id="2562239"/>
    <lineage>
        <taxon>Eukaryota</taxon>
        <taxon>Sar</taxon>
        <taxon>Alveolata</taxon>
        <taxon>Dinophyceae</taxon>
        <taxon>Suessiales</taxon>
        <taxon>Symbiodiniaceae</taxon>
        <taxon>Effrenium</taxon>
    </lineage>
</organism>
<dbReference type="PANTHER" id="PTHR19229">
    <property type="entry name" value="ATP-BINDING CASSETTE TRANSPORTER SUBFAMILY A ABCA"/>
    <property type="match status" value="1"/>
</dbReference>
<feature type="transmembrane region" description="Helical" evidence="7">
    <location>
        <begin position="21"/>
        <end position="43"/>
    </location>
</feature>
<evidence type="ECO:0000259" key="8">
    <source>
        <dbReference type="PROSITE" id="PS51448"/>
    </source>
</evidence>
<keyword evidence="5 6" id="KW-1015">Disulfide bond</keyword>
<comment type="subcellular location">
    <subcellularLocation>
        <location evidence="1">Membrane</location>
        <topology evidence="1">Multi-pass membrane protein</topology>
    </subcellularLocation>
</comment>
<proteinExistence type="predicted"/>
<evidence type="ECO:0000256" key="7">
    <source>
        <dbReference type="SAM" id="Phobius"/>
    </source>
</evidence>
<evidence type="ECO:0000256" key="4">
    <source>
        <dbReference type="ARBA" id="ARBA00023136"/>
    </source>
</evidence>
<reference evidence="9" key="1">
    <citation type="submission" date="2023-08" db="EMBL/GenBank/DDBJ databases">
        <authorList>
            <person name="Chen Y."/>
            <person name="Shah S."/>
            <person name="Dougan E. K."/>
            <person name="Thang M."/>
            <person name="Chan C."/>
        </authorList>
    </citation>
    <scope>NUCLEOTIDE SEQUENCE</scope>
</reference>
<comment type="caution">
    <text evidence="6">Lacks conserved residue(s) required for the propagation of feature annotation.</text>
</comment>
<dbReference type="PROSITE" id="PS51448">
    <property type="entry name" value="P_TREFOIL_2"/>
    <property type="match status" value="1"/>
</dbReference>
<feature type="domain" description="P-type" evidence="8">
    <location>
        <begin position="149"/>
        <end position="192"/>
    </location>
</feature>
<dbReference type="PANTHER" id="PTHR19229:SF267">
    <property type="entry name" value="ABC TRANSPORTER A FAMILY MEMBER 1"/>
    <property type="match status" value="1"/>
</dbReference>
<dbReference type="GO" id="GO:0005319">
    <property type="term" value="F:lipid transporter activity"/>
    <property type="evidence" value="ECO:0007669"/>
    <property type="project" value="TreeGrafter"/>
</dbReference>
<evidence type="ECO:0000256" key="3">
    <source>
        <dbReference type="ARBA" id="ARBA00022989"/>
    </source>
</evidence>
<keyword evidence="3 7" id="KW-1133">Transmembrane helix</keyword>
<feature type="transmembrane region" description="Helical" evidence="7">
    <location>
        <begin position="585"/>
        <end position="608"/>
    </location>
</feature>
<evidence type="ECO:0000256" key="2">
    <source>
        <dbReference type="ARBA" id="ARBA00022692"/>
    </source>
</evidence>
<keyword evidence="2 7" id="KW-0812">Transmembrane</keyword>
<evidence type="ECO:0000256" key="6">
    <source>
        <dbReference type="PROSITE-ProRule" id="PRU00779"/>
    </source>
</evidence>
<dbReference type="InterPro" id="IPR000519">
    <property type="entry name" value="P_trefoil_dom"/>
</dbReference>